<sequence length="100" mass="11284">MVVRTTAAGRGARRYLGSADHTTSRIIELRNLFWPDFYDYYATRPDFVSAFRDLSSRSRSNGSSATFSGGIPNTNQDTLLGQRNNYIAIVLYCQSNELYS</sequence>
<proteinExistence type="predicted"/>
<name>A0A366KE23_9BIFI</name>
<dbReference type="AlphaFoldDB" id="A0A366KE23"/>
<organism evidence="1 2">
    <name type="scientific">Bifidobacterium xylocopae</name>
    <dbReference type="NCBI Taxonomy" id="2493119"/>
    <lineage>
        <taxon>Bacteria</taxon>
        <taxon>Bacillati</taxon>
        <taxon>Actinomycetota</taxon>
        <taxon>Actinomycetes</taxon>
        <taxon>Bifidobacteriales</taxon>
        <taxon>Bifidobacteriaceae</taxon>
        <taxon>Bifidobacterium</taxon>
    </lineage>
</organism>
<dbReference type="EMBL" id="PDCH01000002">
    <property type="protein sequence ID" value="RBP99829.1"/>
    <property type="molecule type" value="Genomic_DNA"/>
</dbReference>
<dbReference type="Proteomes" id="UP000252345">
    <property type="component" value="Unassembled WGS sequence"/>
</dbReference>
<protein>
    <submittedName>
        <fullName evidence="1">Uncharacterized protein</fullName>
    </submittedName>
</protein>
<gene>
    <name evidence="1" type="ORF">CRD59_02005</name>
</gene>
<evidence type="ECO:0000313" key="2">
    <source>
        <dbReference type="Proteomes" id="UP000252345"/>
    </source>
</evidence>
<keyword evidence="2" id="KW-1185">Reference proteome</keyword>
<accession>A0A366KE23</accession>
<reference evidence="1 2" key="1">
    <citation type="submission" date="2017-10" db="EMBL/GenBank/DDBJ databases">
        <title>Bifidobacterium xylocopum sp. nov. and Bifidobacterium aemilianum sp. nov., from the carpenter bee (Xylocopa violacea) digestive tract.</title>
        <authorList>
            <person name="Alberoni D."/>
            <person name="Baffoni L."/>
            <person name="Di Gioia D."/>
            <person name="Gaggia F."/>
            <person name="Biavati B."/>
        </authorList>
    </citation>
    <scope>NUCLEOTIDE SEQUENCE [LARGE SCALE GENOMIC DNA]</scope>
    <source>
        <strain evidence="1 2">XV2</strain>
    </source>
</reference>
<evidence type="ECO:0000313" key="1">
    <source>
        <dbReference type="EMBL" id="RBP99829.1"/>
    </source>
</evidence>
<comment type="caution">
    <text evidence="1">The sequence shown here is derived from an EMBL/GenBank/DDBJ whole genome shotgun (WGS) entry which is preliminary data.</text>
</comment>